<dbReference type="Proteomes" id="UP000752814">
    <property type="component" value="Unassembled WGS sequence"/>
</dbReference>
<gene>
    <name evidence="9" type="primary">radB</name>
    <name evidence="11" type="ORF">A3207_05075</name>
</gene>
<evidence type="ECO:0000256" key="9">
    <source>
        <dbReference type="HAMAP-Rule" id="MF_00350"/>
    </source>
</evidence>
<dbReference type="GO" id="GO:0006310">
    <property type="term" value="P:DNA recombination"/>
    <property type="evidence" value="ECO:0007669"/>
    <property type="project" value="UniProtKB-UniRule"/>
</dbReference>
<protein>
    <recommendedName>
        <fullName evidence="2 9">DNA repair and recombination protein RadB</fullName>
    </recommendedName>
</protein>
<dbReference type="PANTHER" id="PTHR22942:SF47">
    <property type="entry name" value="DNA REPAIR AND RECOMBINATION PROTEIN RADB"/>
    <property type="match status" value="1"/>
</dbReference>
<dbReference type="OMA" id="GNTLEHW"/>
<dbReference type="PROSITE" id="PS50162">
    <property type="entry name" value="RECA_2"/>
    <property type="match status" value="1"/>
</dbReference>
<evidence type="ECO:0000313" key="11">
    <source>
        <dbReference type="EMBL" id="TQS81245.1"/>
    </source>
</evidence>
<dbReference type="PRINTS" id="PR01874">
    <property type="entry name" value="DNAREPAIRADA"/>
</dbReference>
<dbReference type="GO" id="GO:0003684">
    <property type="term" value="F:damaged DNA binding"/>
    <property type="evidence" value="ECO:0007669"/>
    <property type="project" value="UniProtKB-UniRule"/>
</dbReference>
<keyword evidence="7 9" id="KW-0233">DNA recombination</keyword>
<dbReference type="Gene3D" id="3.40.50.300">
    <property type="entry name" value="P-loop containing nucleotide triphosphate hydrolases"/>
    <property type="match status" value="1"/>
</dbReference>
<dbReference type="InterPro" id="IPR011939">
    <property type="entry name" value="DNA_repair_and_recomb_RadB"/>
</dbReference>
<keyword evidence="4 9" id="KW-0227">DNA damage</keyword>
<dbReference type="AlphaFoldDB" id="A0A8J8PF64"/>
<dbReference type="InterPro" id="IPR013632">
    <property type="entry name" value="Rad51_C"/>
</dbReference>
<feature type="domain" description="RecA family profile 1" evidence="10">
    <location>
        <begin position="1"/>
        <end position="160"/>
    </location>
</feature>
<accession>A0A8J8PF64</accession>
<keyword evidence="3 9" id="KW-0547">Nucleotide-binding</keyword>
<evidence type="ECO:0000313" key="12">
    <source>
        <dbReference type="Proteomes" id="UP000752814"/>
    </source>
</evidence>
<evidence type="ECO:0000256" key="3">
    <source>
        <dbReference type="ARBA" id="ARBA00022741"/>
    </source>
</evidence>
<dbReference type="GeneID" id="41322971"/>
<comment type="caution">
    <text evidence="11">The sequence shown here is derived from an EMBL/GenBank/DDBJ whole genome shotgun (WGS) entry which is preliminary data.</text>
</comment>
<dbReference type="EMBL" id="LVVT01000024">
    <property type="protein sequence ID" value="TQS81245.1"/>
    <property type="molecule type" value="Genomic_DNA"/>
</dbReference>
<comment type="function">
    <text evidence="8 9">Involved in DNA repair and in homologous recombination. May regulate the cleavage reactions of the branch-structured DNA. Has a very weak ATPase activity that is not stimulated by DNA. Binds DNA but does not promote DNA strands exchange.</text>
</comment>
<dbReference type="SMART" id="SM00382">
    <property type="entry name" value="AAA"/>
    <property type="match status" value="1"/>
</dbReference>
<dbReference type="SUPFAM" id="SSF52540">
    <property type="entry name" value="P-loop containing nucleoside triphosphate hydrolases"/>
    <property type="match status" value="1"/>
</dbReference>
<evidence type="ECO:0000256" key="5">
    <source>
        <dbReference type="ARBA" id="ARBA00022840"/>
    </source>
</evidence>
<proteinExistence type="inferred from homology"/>
<dbReference type="InterPro" id="IPR020588">
    <property type="entry name" value="RecA_ATP-bd"/>
</dbReference>
<dbReference type="InterPro" id="IPR003593">
    <property type="entry name" value="AAA+_ATPase"/>
</dbReference>
<evidence type="ECO:0000256" key="6">
    <source>
        <dbReference type="ARBA" id="ARBA00023125"/>
    </source>
</evidence>
<evidence type="ECO:0000256" key="7">
    <source>
        <dbReference type="ARBA" id="ARBA00023172"/>
    </source>
</evidence>
<evidence type="ECO:0000256" key="2">
    <source>
        <dbReference type="ARBA" id="ARBA00018143"/>
    </source>
</evidence>
<name>A0A8J8PF64_9ARCH</name>
<organism evidence="11 12">
    <name type="scientific">Candidatus Methanomassiliicoccus intestinalis</name>
    <dbReference type="NCBI Taxonomy" id="1406512"/>
    <lineage>
        <taxon>Archaea</taxon>
        <taxon>Methanobacteriati</taxon>
        <taxon>Thermoplasmatota</taxon>
        <taxon>Thermoplasmata</taxon>
        <taxon>Methanomassiliicoccales</taxon>
        <taxon>Methanomassiliicoccaceae</taxon>
        <taxon>Methanomassiliicoccus</taxon>
    </lineage>
</organism>
<dbReference type="GO" id="GO:0140664">
    <property type="term" value="F:ATP-dependent DNA damage sensor activity"/>
    <property type="evidence" value="ECO:0007669"/>
    <property type="project" value="InterPro"/>
</dbReference>
<dbReference type="InterPro" id="IPR027417">
    <property type="entry name" value="P-loop_NTPase"/>
</dbReference>
<dbReference type="PANTHER" id="PTHR22942">
    <property type="entry name" value="RECA/RAD51/RADA DNA STRAND-PAIRING FAMILY MEMBER"/>
    <property type="match status" value="1"/>
</dbReference>
<dbReference type="Pfam" id="PF08423">
    <property type="entry name" value="Rad51"/>
    <property type="match status" value="1"/>
</dbReference>
<comment type="similarity">
    <text evidence="1 9">Belongs to the eukaryotic RecA-like protein family. RadB subfamily.</text>
</comment>
<evidence type="ECO:0000256" key="4">
    <source>
        <dbReference type="ARBA" id="ARBA00022763"/>
    </source>
</evidence>
<dbReference type="RefSeq" id="WP_020448445.1">
    <property type="nucleotide sequence ID" value="NZ_CAYAXV010000002.1"/>
</dbReference>
<dbReference type="HAMAP" id="MF_00350">
    <property type="entry name" value="RadB"/>
    <property type="match status" value="1"/>
</dbReference>
<dbReference type="NCBIfam" id="TIGR02237">
    <property type="entry name" value="recomb_radB"/>
    <property type="match status" value="1"/>
</dbReference>
<keyword evidence="5 9" id="KW-0067">ATP-binding</keyword>
<sequence>MDRLPLGCTSIDEMLDGGIESSSMTLLYGEAGSGKTTVCLILAKEIIKQGKKVVYIDSEGISIDRLMQIAGEDFDLVMQNLLVFDVVNFDSQERSIDKAVKMVQSDIGVGMIIVDSITSLYRPTGKEDERSERKSLVGQSQKLSSIAREKKIPVLVTSQVYTDVETGTFESLGGNALMHNSKSIIRFDRAGLGMRRAVLIKHRSIPEGITAQFRLTPDGIA</sequence>
<dbReference type="GO" id="GO:0006281">
    <property type="term" value="P:DNA repair"/>
    <property type="evidence" value="ECO:0007669"/>
    <property type="project" value="UniProtKB-UniRule"/>
</dbReference>
<keyword evidence="6 9" id="KW-0238">DNA-binding</keyword>
<evidence type="ECO:0000256" key="8">
    <source>
        <dbReference type="ARBA" id="ARBA00024641"/>
    </source>
</evidence>
<evidence type="ECO:0000259" key="10">
    <source>
        <dbReference type="PROSITE" id="PS50162"/>
    </source>
</evidence>
<dbReference type="GO" id="GO:0005524">
    <property type="term" value="F:ATP binding"/>
    <property type="evidence" value="ECO:0007669"/>
    <property type="project" value="UniProtKB-UniRule"/>
</dbReference>
<reference evidence="11" key="1">
    <citation type="submission" date="2016-03" db="EMBL/GenBank/DDBJ databases">
        <authorList>
            <person name="Borrel G."/>
            <person name="Mccann A."/>
            <person name="O'Toole P.W."/>
        </authorList>
    </citation>
    <scope>NUCLEOTIDE SEQUENCE</scope>
    <source>
        <strain evidence="11">183</strain>
    </source>
</reference>
<evidence type="ECO:0000256" key="1">
    <source>
        <dbReference type="ARBA" id="ARBA00006876"/>
    </source>
</evidence>
<dbReference type="PIRSF" id="PIRSF003336">
    <property type="entry name" value="RadB"/>
    <property type="match status" value="1"/>
</dbReference>